<dbReference type="AlphaFoldDB" id="A0AAW1YPG6"/>
<name>A0AAW1YPG6_RUBAR</name>
<organism evidence="2 3">
    <name type="scientific">Rubus argutus</name>
    <name type="common">Southern blackberry</name>
    <dbReference type="NCBI Taxonomy" id="59490"/>
    <lineage>
        <taxon>Eukaryota</taxon>
        <taxon>Viridiplantae</taxon>
        <taxon>Streptophyta</taxon>
        <taxon>Embryophyta</taxon>
        <taxon>Tracheophyta</taxon>
        <taxon>Spermatophyta</taxon>
        <taxon>Magnoliopsida</taxon>
        <taxon>eudicotyledons</taxon>
        <taxon>Gunneridae</taxon>
        <taxon>Pentapetalae</taxon>
        <taxon>rosids</taxon>
        <taxon>fabids</taxon>
        <taxon>Rosales</taxon>
        <taxon>Rosaceae</taxon>
        <taxon>Rosoideae</taxon>
        <taxon>Rosoideae incertae sedis</taxon>
        <taxon>Rubus</taxon>
    </lineage>
</organism>
<dbReference type="Proteomes" id="UP001457282">
    <property type="component" value="Unassembled WGS sequence"/>
</dbReference>
<evidence type="ECO:0000313" key="3">
    <source>
        <dbReference type="Proteomes" id="UP001457282"/>
    </source>
</evidence>
<sequence length="95" mass="9684">MVSGVSNGGGVTGGGVDSSTRLGSGREQTAAAGFIGGFGDRERGQRTRAATIWHGGGDVVCSGDGCREWVEVERSGNLIGLLPDLLEMDTGFVVI</sequence>
<evidence type="ECO:0000313" key="2">
    <source>
        <dbReference type="EMBL" id="KAK9950598.1"/>
    </source>
</evidence>
<dbReference type="EMBL" id="JBEDUW010000001">
    <property type="protein sequence ID" value="KAK9950598.1"/>
    <property type="molecule type" value="Genomic_DNA"/>
</dbReference>
<feature type="region of interest" description="Disordered" evidence="1">
    <location>
        <begin position="1"/>
        <end position="25"/>
    </location>
</feature>
<proteinExistence type="predicted"/>
<evidence type="ECO:0000256" key="1">
    <source>
        <dbReference type="SAM" id="MobiDB-lite"/>
    </source>
</evidence>
<accession>A0AAW1YPG6</accession>
<keyword evidence="3" id="KW-1185">Reference proteome</keyword>
<protein>
    <submittedName>
        <fullName evidence="2">Uncharacterized protein</fullName>
    </submittedName>
</protein>
<comment type="caution">
    <text evidence="2">The sequence shown here is derived from an EMBL/GenBank/DDBJ whole genome shotgun (WGS) entry which is preliminary data.</text>
</comment>
<feature type="compositionally biased region" description="Gly residues" evidence="1">
    <location>
        <begin position="1"/>
        <end position="16"/>
    </location>
</feature>
<reference evidence="2 3" key="1">
    <citation type="journal article" date="2023" name="G3 (Bethesda)">
        <title>A chromosome-length genome assembly and annotation of blackberry (Rubus argutus, cv. 'Hillquist').</title>
        <authorList>
            <person name="Bruna T."/>
            <person name="Aryal R."/>
            <person name="Dudchenko O."/>
            <person name="Sargent D.J."/>
            <person name="Mead D."/>
            <person name="Buti M."/>
            <person name="Cavallini A."/>
            <person name="Hytonen T."/>
            <person name="Andres J."/>
            <person name="Pham M."/>
            <person name="Weisz D."/>
            <person name="Mascagni F."/>
            <person name="Usai G."/>
            <person name="Natali L."/>
            <person name="Bassil N."/>
            <person name="Fernandez G.E."/>
            <person name="Lomsadze A."/>
            <person name="Armour M."/>
            <person name="Olukolu B."/>
            <person name="Poorten T."/>
            <person name="Britton C."/>
            <person name="Davik J."/>
            <person name="Ashrafi H."/>
            <person name="Aiden E.L."/>
            <person name="Borodovsky M."/>
            <person name="Worthington M."/>
        </authorList>
    </citation>
    <scope>NUCLEOTIDE SEQUENCE [LARGE SCALE GENOMIC DNA]</scope>
    <source>
        <strain evidence="2">PI 553951</strain>
    </source>
</reference>
<gene>
    <name evidence="2" type="ORF">M0R45_006082</name>
</gene>